<reference evidence="2 3" key="2">
    <citation type="journal article" date="2011" name="Stand. Genomic Sci.">
        <title>Complete genome sequence of Truepera radiovictrix type strain (RQ-24).</title>
        <authorList>
            <person name="Ivanova N."/>
            <person name="Rohde C."/>
            <person name="Munk C."/>
            <person name="Nolan M."/>
            <person name="Lucas S."/>
            <person name="Del Rio T.G."/>
            <person name="Tice H."/>
            <person name="Deshpande S."/>
            <person name="Cheng J.F."/>
            <person name="Tapia R."/>
            <person name="Han C."/>
            <person name="Goodwin L."/>
            <person name="Pitluck S."/>
            <person name="Liolios K."/>
            <person name="Mavromatis K."/>
            <person name="Mikhailova N."/>
            <person name="Pati A."/>
            <person name="Chen A."/>
            <person name="Palaniappan K."/>
            <person name="Land M."/>
            <person name="Hauser L."/>
            <person name="Chang Y.J."/>
            <person name="Jeffries C.D."/>
            <person name="Brambilla E."/>
            <person name="Rohde M."/>
            <person name="Goker M."/>
            <person name="Tindall B.J."/>
            <person name="Woyke T."/>
            <person name="Bristow J."/>
            <person name="Eisen J.A."/>
            <person name="Markowitz V."/>
            <person name="Hugenholtz P."/>
            <person name="Kyrpides N.C."/>
            <person name="Klenk H.P."/>
            <person name="Lapidus A."/>
        </authorList>
    </citation>
    <scope>NUCLEOTIDE SEQUENCE [LARGE SCALE GENOMIC DNA]</scope>
    <source>
        <strain evidence="3">DSM 17093 / CIP 108686 / LMG 22925 / RQ-24</strain>
    </source>
</reference>
<feature type="region of interest" description="Disordered" evidence="1">
    <location>
        <begin position="1"/>
        <end position="65"/>
    </location>
</feature>
<evidence type="ECO:0000256" key="1">
    <source>
        <dbReference type="SAM" id="MobiDB-lite"/>
    </source>
</evidence>
<gene>
    <name evidence="2" type="ordered locus">Trad_0931</name>
</gene>
<dbReference type="EMBL" id="CP002049">
    <property type="protein sequence ID" value="ADI14063.1"/>
    <property type="molecule type" value="Genomic_DNA"/>
</dbReference>
<sequence length="65" mass="7176">MSDELGDVRNPIGLPMEDGAADEGEATEEDYEELERMDEALSDAPYEEEGVAYDPAKQAPKEAER</sequence>
<keyword evidence="3" id="KW-1185">Reference proteome</keyword>
<accession>D7CUS2</accession>
<reference evidence="3" key="1">
    <citation type="submission" date="2010-05" db="EMBL/GenBank/DDBJ databases">
        <title>The complete genome of Truepera radiovictris DSM 17093.</title>
        <authorList>
            <consortium name="US DOE Joint Genome Institute (JGI-PGF)"/>
            <person name="Lucas S."/>
            <person name="Copeland A."/>
            <person name="Lapidus A."/>
            <person name="Glavina del Rio T."/>
            <person name="Dalin E."/>
            <person name="Tice H."/>
            <person name="Bruce D."/>
            <person name="Goodwin L."/>
            <person name="Pitluck S."/>
            <person name="Kyrpides N."/>
            <person name="Mavromatis K."/>
            <person name="Ovchinnikova G."/>
            <person name="Munk A.C."/>
            <person name="Detter J.C."/>
            <person name="Han C."/>
            <person name="Tapia R."/>
            <person name="Land M."/>
            <person name="Hauser L."/>
            <person name="Markowitz V."/>
            <person name="Cheng J.-F."/>
            <person name="Hugenholtz P."/>
            <person name="Woyke T."/>
            <person name="Wu D."/>
            <person name="Tindall B."/>
            <person name="Pomrenke H.G."/>
            <person name="Brambilla E."/>
            <person name="Klenk H.-P."/>
            <person name="Eisen J.A."/>
        </authorList>
    </citation>
    <scope>NUCLEOTIDE SEQUENCE [LARGE SCALE GENOMIC DNA]</scope>
    <source>
        <strain evidence="3">DSM 17093 / CIP 108686 / LMG 22925 / RQ-24</strain>
    </source>
</reference>
<dbReference type="AlphaFoldDB" id="D7CUS2"/>
<protein>
    <submittedName>
        <fullName evidence="2">Uncharacterized protein</fullName>
    </submittedName>
</protein>
<dbReference type="HOGENOM" id="CLU_2848573_0_0_0"/>
<name>D7CUS2_TRURR</name>
<evidence type="ECO:0000313" key="2">
    <source>
        <dbReference type="EMBL" id="ADI14063.1"/>
    </source>
</evidence>
<dbReference type="KEGG" id="tra:Trad_0931"/>
<evidence type="ECO:0000313" key="3">
    <source>
        <dbReference type="Proteomes" id="UP000000379"/>
    </source>
</evidence>
<feature type="compositionally biased region" description="Acidic residues" evidence="1">
    <location>
        <begin position="19"/>
        <end position="36"/>
    </location>
</feature>
<proteinExistence type="predicted"/>
<dbReference type="Proteomes" id="UP000000379">
    <property type="component" value="Chromosome"/>
</dbReference>
<dbReference type="RefSeq" id="WP_013177435.1">
    <property type="nucleotide sequence ID" value="NC_014221.1"/>
</dbReference>
<organism evidence="2 3">
    <name type="scientific">Truepera radiovictrix (strain DSM 17093 / CIP 108686 / LMG 22925 / RQ-24)</name>
    <dbReference type="NCBI Taxonomy" id="649638"/>
    <lineage>
        <taxon>Bacteria</taxon>
        <taxon>Thermotogati</taxon>
        <taxon>Deinococcota</taxon>
        <taxon>Deinococci</taxon>
        <taxon>Trueperales</taxon>
        <taxon>Trueperaceae</taxon>
        <taxon>Truepera</taxon>
    </lineage>
</organism>